<reference evidence="5" key="1">
    <citation type="submission" date="2019-10" db="EMBL/GenBank/DDBJ databases">
        <title>Lacipirellula parvula gen. nov., sp. nov., representing a lineage of planctomycetes widespread in freshwater anoxic habitats, and description of the family Lacipirellulaceae.</title>
        <authorList>
            <person name="Dedysh S.N."/>
            <person name="Kulichevskaya I.S."/>
            <person name="Beletsky A.V."/>
            <person name="Rakitin A.L."/>
            <person name="Mardanov A.V."/>
            <person name="Ivanova A.A."/>
            <person name="Saltykova V.X."/>
            <person name="Rijpstra W.I.C."/>
            <person name="Sinninghe Damste J.S."/>
            <person name="Ravin N.V."/>
        </authorList>
    </citation>
    <scope>NUCLEOTIDE SEQUENCE [LARGE SCALE GENOMIC DNA]</scope>
    <source>
        <strain evidence="5">PX69</strain>
    </source>
</reference>
<keyword evidence="1" id="KW-0472">Membrane</keyword>
<evidence type="ECO:0000256" key="1">
    <source>
        <dbReference type="SAM" id="Phobius"/>
    </source>
</evidence>
<feature type="signal peptide" evidence="2">
    <location>
        <begin position="1"/>
        <end position="27"/>
    </location>
</feature>
<sequence length="451" mass="47814">MKITNWRRTVGVSLVAAGLWAPSQAQAVDIPLGDPSFEAFVVPQSGPAAHYAYSDLYRPTSAWIDDLDMTEQDDGEGNWMYDSTYAETGTLRGAPRTGNQAMHGRFSYNMQKVANVFEAGKTYTFSIYAQGHSDTNETFDEARSFLYLFNGSQPFAEETSLTFKKFSTTTGDYSIRPVGSTAALSKALWQKISISHTVYSDSPELGQPIGVGFYGGADVTFDDASLSADVTILTLEVNTTNGTTRIVNQTGQPVSLDYYQITSASDSLNKAAWNSLQTQNLAGFPAGNGTGNGWEKAGAADDGAIGESFLTGNSQLAAAGTLNLGAAFSVGDPQDLNFQYAQATNSRTADFNGNGVVDGSDFLAWQRGNGTVGAGATKASGNANTDQLINAADLAIWKNEFGNSAIPKTPGQLVRGNVRYVTSFAVAAVPEPSSIALIGLGVAGFALKRRR</sequence>
<dbReference type="PROSITE" id="PS00018">
    <property type="entry name" value="EF_HAND_1"/>
    <property type="match status" value="1"/>
</dbReference>
<dbReference type="InterPro" id="IPR013424">
    <property type="entry name" value="Ice-binding_C"/>
</dbReference>
<dbReference type="Pfam" id="PF07589">
    <property type="entry name" value="PEP-CTERM"/>
    <property type="match status" value="1"/>
</dbReference>
<dbReference type="InterPro" id="IPR018247">
    <property type="entry name" value="EF_Hand_1_Ca_BS"/>
</dbReference>
<dbReference type="KEGG" id="lpav:PLANPX_0401"/>
<gene>
    <name evidence="4" type="ORF">PLANPX_0401</name>
</gene>
<dbReference type="NCBIfam" id="TIGR02595">
    <property type="entry name" value="PEP_CTERM"/>
    <property type="match status" value="1"/>
</dbReference>
<evidence type="ECO:0000259" key="3">
    <source>
        <dbReference type="Pfam" id="PF07589"/>
    </source>
</evidence>
<dbReference type="GO" id="GO:0000272">
    <property type="term" value="P:polysaccharide catabolic process"/>
    <property type="evidence" value="ECO:0007669"/>
    <property type="project" value="InterPro"/>
</dbReference>
<dbReference type="AlphaFoldDB" id="A0A5K7XCH4"/>
<evidence type="ECO:0000256" key="2">
    <source>
        <dbReference type="SAM" id="SignalP"/>
    </source>
</evidence>
<dbReference type="Gene3D" id="1.10.1330.10">
    <property type="entry name" value="Dockerin domain"/>
    <property type="match status" value="1"/>
</dbReference>
<dbReference type="Proteomes" id="UP000326837">
    <property type="component" value="Chromosome"/>
</dbReference>
<evidence type="ECO:0000313" key="5">
    <source>
        <dbReference type="Proteomes" id="UP000326837"/>
    </source>
</evidence>
<feature type="chain" id="PRO_5024858582" description="Ice-binding protein C-terminal domain-containing protein" evidence="2">
    <location>
        <begin position="28"/>
        <end position="451"/>
    </location>
</feature>
<feature type="domain" description="Ice-binding protein C-terminal" evidence="3">
    <location>
        <begin position="428"/>
        <end position="450"/>
    </location>
</feature>
<keyword evidence="1" id="KW-1133">Transmembrane helix</keyword>
<feature type="transmembrane region" description="Helical" evidence="1">
    <location>
        <begin position="424"/>
        <end position="447"/>
    </location>
</feature>
<protein>
    <recommendedName>
        <fullName evidence="3">Ice-binding protein C-terminal domain-containing protein</fullName>
    </recommendedName>
</protein>
<proteinExistence type="predicted"/>
<dbReference type="Gene3D" id="2.60.120.260">
    <property type="entry name" value="Galactose-binding domain-like"/>
    <property type="match status" value="1"/>
</dbReference>
<keyword evidence="1" id="KW-0812">Transmembrane</keyword>
<organism evidence="4 5">
    <name type="scientific">Lacipirellula parvula</name>
    <dbReference type="NCBI Taxonomy" id="2650471"/>
    <lineage>
        <taxon>Bacteria</taxon>
        <taxon>Pseudomonadati</taxon>
        <taxon>Planctomycetota</taxon>
        <taxon>Planctomycetia</taxon>
        <taxon>Pirellulales</taxon>
        <taxon>Lacipirellulaceae</taxon>
        <taxon>Lacipirellula</taxon>
    </lineage>
</organism>
<keyword evidence="2" id="KW-0732">Signal</keyword>
<keyword evidence="5" id="KW-1185">Reference proteome</keyword>
<accession>A0A5K7XCH4</accession>
<name>A0A5K7XCH4_9BACT</name>
<dbReference type="InterPro" id="IPR036439">
    <property type="entry name" value="Dockerin_dom_sf"/>
</dbReference>
<evidence type="ECO:0000313" key="4">
    <source>
        <dbReference type="EMBL" id="BBO30789.1"/>
    </source>
</evidence>
<dbReference type="EMBL" id="AP021861">
    <property type="protein sequence ID" value="BBO30789.1"/>
    <property type="molecule type" value="Genomic_DNA"/>
</dbReference>